<keyword evidence="2" id="KW-0560">Oxidoreductase</keyword>
<evidence type="ECO:0000313" key="3">
    <source>
        <dbReference type="Proteomes" id="UP001362999"/>
    </source>
</evidence>
<proteinExistence type="predicted"/>
<feature type="region of interest" description="Disordered" evidence="1">
    <location>
        <begin position="412"/>
        <end position="445"/>
    </location>
</feature>
<protein>
    <submittedName>
        <fullName evidence="2">Fe2OG dioxygenase domain-containing protein</fullName>
    </submittedName>
</protein>
<dbReference type="Gene3D" id="2.60.120.620">
    <property type="entry name" value="q2cbj1_9rhob like domain"/>
    <property type="match status" value="1"/>
</dbReference>
<keyword evidence="3" id="KW-1185">Reference proteome</keyword>
<evidence type="ECO:0000313" key="2">
    <source>
        <dbReference type="EMBL" id="KAK7046413.1"/>
    </source>
</evidence>
<evidence type="ECO:0000256" key="1">
    <source>
        <dbReference type="SAM" id="MobiDB-lite"/>
    </source>
</evidence>
<organism evidence="2 3">
    <name type="scientific">Favolaschia claudopus</name>
    <dbReference type="NCBI Taxonomy" id="2862362"/>
    <lineage>
        <taxon>Eukaryota</taxon>
        <taxon>Fungi</taxon>
        <taxon>Dikarya</taxon>
        <taxon>Basidiomycota</taxon>
        <taxon>Agaricomycotina</taxon>
        <taxon>Agaricomycetes</taxon>
        <taxon>Agaricomycetidae</taxon>
        <taxon>Agaricales</taxon>
        <taxon>Marasmiineae</taxon>
        <taxon>Mycenaceae</taxon>
        <taxon>Favolaschia</taxon>
    </lineage>
</organism>
<dbReference type="EMBL" id="JAWWNJ010000010">
    <property type="protein sequence ID" value="KAK7046413.1"/>
    <property type="molecule type" value="Genomic_DNA"/>
</dbReference>
<sequence>MSTTSENDATFVAASIIKSHLKTLRKALRKDAPYTAGEDLAIYYSVDDDHPREINLGNTSENELQDLAAACQKATFGLNQEDVLDETYRKAGKMDLDKFATRLDVLSSGLLAAIRPTIMQGQTEADNKTLIPELYKLNVYGPGSAHEGGELTLEHDETVWTFDSAAKIAESAHPSYSVYVAFYSDVIHTVEPVKSGYRVTLTYNLFLGDEAIHIVTNGGTRVLPDHHPDRLFDNTLRTLLADDQFLPRGGLLGFGLTHRYPIPSDEKHNRIEPLLKLLKGSDARIRSVAEDVGLSTKVKIVYDTYTVGYSYISREDAKDILADDVIKLDDWNDDGYDGTLEEEIERHGVVLSYDSDDENETRVHWVVPFNRRNIAKSRYIGQGNEASMQYVYGSAALFVEVPAVGRGVRAVGHDNDDVGDEDEQEAEEPVGKRRHKKRKTKHPAM</sequence>
<keyword evidence="2" id="KW-0223">Dioxygenase</keyword>
<name>A0AAW0D5T3_9AGAR</name>
<feature type="compositionally biased region" description="Acidic residues" evidence="1">
    <location>
        <begin position="417"/>
        <end position="428"/>
    </location>
</feature>
<dbReference type="PANTHER" id="PTHR33099:SF14">
    <property type="entry name" value="PROLYL 4-HYDROXYLASE ALPHA SUBUNIT FE(2+) 2OG DIOXYGENASE DOMAIN-CONTAINING PROTEIN"/>
    <property type="match status" value="1"/>
</dbReference>
<dbReference type="PANTHER" id="PTHR33099">
    <property type="entry name" value="FE2OG DIOXYGENASE DOMAIN-CONTAINING PROTEIN"/>
    <property type="match status" value="1"/>
</dbReference>
<gene>
    <name evidence="2" type="ORF">R3P38DRAFT_2873669</name>
</gene>
<comment type="caution">
    <text evidence="2">The sequence shown here is derived from an EMBL/GenBank/DDBJ whole genome shotgun (WGS) entry which is preliminary data.</text>
</comment>
<feature type="compositionally biased region" description="Basic residues" evidence="1">
    <location>
        <begin position="432"/>
        <end position="445"/>
    </location>
</feature>
<dbReference type="AlphaFoldDB" id="A0AAW0D5T3"/>
<reference evidence="2 3" key="1">
    <citation type="journal article" date="2024" name="J Genomics">
        <title>Draft genome sequencing and assembly of Favolaschia claudopus CIRM-BRFM 2984 isolated from oak limbs.</title>
        <authorList>
            <person name="Navarro D."/>
            <person name="Drula E."/>
            <person name="Chaduli D."/>
            <person name="Cazenave R."/>
            <person name="Ahrendt S."/>
            <person name="Wang J."/>
            <person name="Lipzen A."/>
            <person name="Daum C."/>
            <person name="Barry K."/>
            <person name="Grigoriev I.V."/>
            <person name="Favel A."/>
            <person name="Rosso M.N."/>
            <person name="Martin F."/>
        </authorList>
    </citation>
    <scope>NUCLEOTIDE SEQUENCE [LARGE SCALE GENOMIC DNA]</scope>
    <source>
        <strain evidence="2 3">CIRM-BRFM 2984</strain>
    </source>
</reference>
<dbReference type="Proteomes" id="UP001362999">
    <property type="component" value="Unassembled WGS sequence"/>
</dbReference>
<accession>A0AAW0D5T3</accession>
<dbReference type="GO" id="GO:0051213">
    <property type="term" value="F:dioxygenase activity"/>
    <property type="evidence" value="ECO:0007669"/>
    <property type="project" value="UniProtKB-KW"/>
</dbReference>